<reference evidence="3" key="1">
    <citation type="journal article" date="2019" name="Int. J. Syst. Evol. Microbiol.">
        <title>The Global Catalogue of Microorganisms (GCM) 10K type strain sequencing project: providing services to taxonomists for standard genome sequencing and annotation.</title>
        <authorList>
            <consortium name="The Broad Institute Genomics Platform"/>
            <consortium name="The Broad Institute Genome Sequencing Center for Infectious Disease"/>
            <person name="Wu L."/>
            <person name="Ma J."/>
        </authorList>
    </citation>
    <scope>NUCLEOTIDE SEQUENCE [LARGE SCALE GENOMIC DNA]</scope>
    <source>
        <strain evidence="3">JCM 11483</strain>
    </source>
</reference>
<dbReference type="RefSeq" id="WP_344722403.1">
    <property type="nucleotide sequence ID" value="NZ_BAAAYG010000018.1"/>
</dbReference>
<proteinExistence type="predicted"/>
<protein>
    <submittedName>
        <fullName evidence="2">Uncharacterized protein</fullName>
    </submittedName>
</protein>
<accession>A0ABP6RKG2</accession>
<dbReference type="EMBL" id="BAAAYG010000018">
    <property type="protein sequence ID" value="GAA3288595.1"/>
    <property type="molecule type" value="Genomic_DNA"/>
</dbReference>
<gene>
    <name evidence="2" type="ORF">GCM10020260_27480</name>
</gene>
<comment type="caution">
    <text evidence="2">The sequence shown here is derived from an EMBL/GenBank/DDBJ whole genome shotgun (WGS) entry which is preliminary data.</text>
</comment>
<sequence length="60" mass="6260">MTPTPAHDPQPHDAGEALAEGGDDPDFFLHPAVTPAAPTPAASPLICRIPGLRSHLPQCR</sequence>
<keyword evidence="3" id="KW-1185">Reference proteome</keyword>
<evidence type="ECO:0000313" key="2">
    <source>
        <dbReference type="EMBL" id="GAA3288595.1"/>
    </source>
</evidence>
<feature type="region of interest" description="Disordered" evidence="1">
    <location>
        <begin position="1"/>
        <end position="44"/>
    </location>
</feature>
<organism evidence="2 3">
    <name type="scientific">Nesterenkonia halobia</name>
    <dbReference type="NCBI Taxonomy" id="37922"/>
    <lineage>
        <taxon>Bacteria</taxon>
        <taxon>Bacillati</taxon>
        <taxon>Actinomycetota</taxon>
        <taxon>Actinomycetes</taxon>
        <taxon>Micrococcales</taxon>
        <taxon>Micrococcaceae</taxon>
        <taxon>Nesterenkonia</taxon>
    </lineage>
</organism>
<dbReference type="Proteomes" id="UP001501736">
    <property type="component" value="Unassembled WGS sequence"/>
</dbReference>
<evidence type="ECO:0000256" key="1">
    <source>
        <dbReference type="SAM" id="MobiDB-lite"/>
    </source>
</evidence>
<evidence type="ECO:0000313" key="3">
    <source>
        <dbReference type="Proteomes" id="UP001501736"/>
    </source>
</evidence>
<name>A0ABP6RKG2_9MICC</name>
<feature type="compositionally biased region" description="Low complexity" evidence="1">
    <location>
        <begin position="31"/>
        <end position="44"/>
    </location>
</feature>